<gene>
    <name evidence="8" type="ORF">EC957_005157</name>
</gene>
<organism evidence="8 9">
    <name type="scientific">Mortierella hygrophila</name>
    <dbReference type="NCBI Taxonomy" id="979708"/>
    <lineage>
        <taxon>Eukaryota</taxon>
        <taxon>Fungi</taxon>
        <taxon>Fungi incertae sedis</taxon>
        <taxon>Mucoromycota</taxon>
        <taxon>Mortierellomycotina</taxon>
        <taxon>Mortierellomycetes</taxon>
        <taxon>Mortierellales</taxon>
        <taxon>Mortierellaceae</taxon>
        <taxon>Mortierella</taxon>
    </lineage>
</organism>
<accession>A0A9P6JZW5</accession>
<dbReference type="InterPro" id="IPR013087">
    <property type="entry name" value="Znf_C2H2_type"/>
</dbReference>
<dbReference type="GO" id="GO:0000978">
    <property type="term" value="F:RNA polymerase II cis-regulatory region sequence-specific DNA binding"/>
    <property type="evidence" value="ECO:0007669"/>
    <property type="project" value="TreeGrafter"/>
</dbReference>
<evidence type="ECO:0000256" key="1">
    <source>
        <dbReference type="ARBA" id="ARBA00022723"/>
    </source>
</evidence>
<dbReference type="GO" id="GO:0008270">
    <property type="term" value="F:zinc ion binding"/>
    <property type="evidence" value="ECO:0007669"/>
    <property type="project" value="UniProtKB-KW"/>
</dbReference>
<feature type="domain" description="C2H2-type" evidence="7">
    <location>
        <begin position="411"/>
        <end position="438"/>
    </location>
</feature>
<name>A0A9P6JZW5_9FUNG</name>
<sequence length="528" mass="58583">MNAPLMHTAPTFHDVTSMFTPLSLSHPLSASSMMEYTNAMFPENNLSSPAPIIEHTLIAPELRSMSHFHEVEHSLQSYAPTNPVTTTDHSSPSSPFLHELHLARSEHHHHQYHHHHPSYQSNSVFQDLGEAQNLSMLQDMMRQSSGTASSSSSEVLTSADCAFHTTMRRTQSLESFSPVTRHMNMTLSMANAMVADDYQPGSPYVGACMPMESSLVEGYSADYTSILHQDTFQMPPTSMAFADDQFGSSPPSTASLTLPYIFQPLFTPAFSAGSSCYSPAISTSSPSIDNMSITIDDSGRTTPATPYISHNTYYKSDYDSDIDDISCNQNRNHNQTSNHSRQSSLESSADVISDTDTPNDHSNSDDCGEDDDGTSGSGKTFTCYFPDCNRNFGRSYNLKAHALTHGDYRPFPCRLCRKKFARIHDRDRHMSVHSDEKAHCCIVCLGRFARQDAVIRHLKLSSEMNPCSWILKSQGITFRDVAAGRINRRSLGTDEDIVKAVEALENQVRKGKAARALERMNIPKARGK</sequence>
<dbReference type="PROSITE" id="PS00028">
    <property type="entry name" value="ZINC_FINGER_C2H2_1"/>
    <property type="match status" value="2"/>
</dbReference>
<dbReference type="GO" id="GO:0005634">
    <property type="term" value="C:nucleus"/>
    <property type="evidence" value="ECO:0007669"/>
    <property type="project" value="UniProtKB-ARBA"/>
</dbReference>
<evidence type="ECO:0000256" key="3">
    <source>
        <dbReference type="ARBA" id="ARBA00022771"/>
    </source>
</evidence>
<dbReference type="Proteomes" id="UP000723463">
    <property type="component" value="Unassembled WGS sequence"/>
</dbReference>
<dbReference type="PANTHER" id="PTHR19818:SF139">
    <property type="entry name" value="PAIR-RULE PROTEIN ODD-PAIRED"/>
    <property type="match status" value="1"/>
</dbReference>
<dbReference type="GO" id="GO:0045944">
    <property type="term" value="P:positive regulation of transcription by RNA polymerase II"/>
    <property type="evidence" value="ECO:0007669"/>
    <property type="project" value="UniProtKB-ARBA"/>
</dbReference>
<comment type="caution">
    <text evidence="8">The sequence shown here is derived from an EMBL/GenBank/DDBJ whole genome shotgun (WGS) entry which is preliminary data.</text>
</comment>
<dbReference type="InterPro" id="IPR050329">
    <property type="entry name" value="GLI_C2H2-zinc-finger"/>
</dbReference>
<dbReference type="PROSITE" id="PS50157">
    <property type="entry name" value="ZINC_FINGER_C2H2_2"/>
    <property type="match status" value="2"/>
</dbReference>
<dbReference type="EMBL" id="JAAAXW010000235">
    <property type="protein sequence ID" value="KAF9539646.1"/>
    <property type="molecule type" value="Genomic_DNA"/>
</dbReference>
<feature type="region of interest" description="Disordered" evidence="6">
    <location>
        <begin position="287"/>
        <end position="306"/>
    </location>
</feature>
<feature type="domain" description="C2H2-type" evidence="7">
    <location>
        <begin position="381"/>
        <end position="410"/>
    </location>
</feature>
<reference evidence="8" key="1">
    <citation type="journal article" date="2020" name="Fungal Divers.">
        <title>Resolving the Mortierellaceae phylogeny through synthesis of multi-gene phylogenetics and phylogenomics.</title>
        <authorList>
            <person name="Vandepol N."/>
            <person name="Liber J."/>
            <person name="Desiro A."/>
            <person name="Na H."/>
            <person name="Kennedy M."/>
            <person name="Barry K."/>
            <person name="Grigoriev I.V."/>
            <person name="Miller A.N."/>
            <person name="O'Donnell K."/>
            <person name="Stajich J.E."/>
            <person name="Bonito G."/>
        </authorList>
    </citation>
    <scope>NUCLEOTIDE SEQUENCE</scope>
    <source>
        <strain evidence="8">NRRL 2591</strain>
    </source>
</reference>
<dbReference type="SMART" id="SM00355">
    <property type="entry name" value="ZnF_C2H2"/>
    <property type="match status" value="3"/>
</dbReference>
<protein>
    <recommendedName>
        <fullName evidence="7">C2H2-type domain-containing protein</fullName>
    </recommendedName>
</protein>
<evidence type="ECO:0000256" key="6">
    <source>
        <dbReference type="SAM" id="MobiDB-lite"/>
    </source>
</evidence>
<dbReference type="InterPro" id="IPR036236">
    <property type="entry name" value="Znf_C2H2_sf"/>
</dbReference>
<evidence type="ECO:0000256" key="5">
    <source>
        <dbReference type="PROSITE-ProRule" id="PRU00042"/>
    </source>
</evidence>
<evidence type="ECO:0000313" key="9">
    <source>
        <dbReference type="Proteomes" id="UP000723463"/>
    </source>
</evidence>
<evidence type="ECO:0000259" key="7">
    <source>
        <dbReference type="PROSITE" id="PS50157"/>
    </source>
</evidence>
<feature type="region of interest" description="Disordered" evidence="6">
    <location>
        <begin position="325"/>
        <end position="375"/>
    </location>
</feature>
<keyword evidence="3 5" id="KW-0863">Zinc-finger</keyword>
<keyword evidence="1" id="KW-0479">Metal-binding</keyword>
<dbReference type="GO" id="GO:0000981">
    <property type="term" value="F:DNA-binding transcription factor activity, RNA polymerase II-specific"/>
    <property type="evidence" value="ECO:0007669"/>
    <property type="project" value="TreeGrafter"/>
</dbReference>
<dbReference type="PANTHER" id="PTHR19818">
    <property type="entry name" value="ZINC FINGER PROTEIN ZIC AND GLI"/>
    <property type="match status" value="1"/>
</dbReference>
<dbReference type="SUPFAM" id="SSF57667">
    <property type="entry name" value="beta-beta-alpha zinc fingers"/>
    <property type="match status" value="2"/>
</dbReference>
<keyword evidence="9" id="KW-1185">Reference proteome</keyword>
<dbReference type="Gene3D" id="3.30.160.60">
    <property type="entry name" value="Classic Zinc Finger"/>
    <property type="match status" value="2"/>
</dbReference>
<proteinExistence type="predicted"/>
<evidence type="ECO:0000256" key="2">
    <source>
        <dbReference type="ARBA" id="ARBA00022737"/>
    </source>
</evidence>
<feature type="compositionally biased region" description="Polar residues" evidence="6">
    <location>
        <begin position="327"/>
        <end position="347"/>
    </location>
</feature>
<dbReference type="AlphaFoldDB" id="A0A9P6JZW5"/>
<evidence type="ECO:0000256" key="4">
    <source>
        <dbReference type="ARBA" id="ARBA00022833"/>
    </source>
</evidence>
<keyword evidence="2" id="KW-0677">Repeat</keyword>
<evidence type="ECO:0000313" key="8">
    <source>
        <dbReference type="EMBL" id="KAF9539646.1"/>
    </source>
</evidence>
<keyword evidence="4" id="KW-0862">Zinc</keyword>